<dbReference type="CDD" id="cd05289">
    <property type="entry name" value="MDR_like_2"/>
    <property type="match status" value="1"/>
</dbReference>
<dbReference type="Pfam" id="PF13602">
    <property type="entry name" value="ADH_zinc_N_2"/>
    <property type="match status" value="1"/>
</dbReference>
<dbReference type="InterPro" id="IPR036291">
    <property type="entry name" value="NAD(P)-bd_dom_sf"/>
</dbReference>
<sequence length="313" mass="31202">MRAVAVSEFGATPEIMELPVPEPGPGQVQVRMRAAGLNPFDWKVADGVLGGKVRHRFPLVLGGDGAGEVAALGGGVTGFAVGDLVFGLFMRLRDGGGSYGEYAVADAVGLARIPDGVAVTDAAALPMAGTTALNLVAEAGVARGQTVLVVGATGGVGTFVVQLAAARGAHVIATARPDAADAVTALGAAETVDHSAGPVAAQVLARYPHGVDVLIDVASDHAGLVAVAPAVRWGGVVGASTWAVDPEALAARGIRGFNLDNRPTAADLGQVADEVAAGRLRVAIESVVPLEEAPAALARSRAGSARGKTVITI</sequence>
<dbReference type="InterPro" id="IPR013154">
    <property type="entry name" value="ADH-like_N"/>
</dbReference>
<dbReference type="GO" id="GO:0016491">
    <property type="term" value="F:oxidoreductase activity"/>
    <property type="evidence" value="ECO:0007669"/>
    <property type="project" value="InterPro"/>
</dbReference>
<dbReference type="PANTHER" id="PTHR44013">
    <property type="entry name" value="ZINC-TYPE ALCOHOL DEHYDROGENASE-LIKE PROTEIN C16A3.02C"/>
    <property type="match status" value="1"/>
</dbReference>
<dbReference type="Proteomes" id="UP000622552">
    <property type="component" value="Unassembled WGS sequence"/>
</dbReference>
<dbReference type="InterPro" id="IPR011032">
    <property type="entry name" value="GroES-like_sf"/>
</dbReference>
<accession>A0A8J7G7K4</accession>
<evidence type="ECO:0000313" key="3">
    <source>
        <dbReference type="Proteomes" id="UP000622552"/>
    </source>
</evidence>
<protein>
    <submittedName>
        <fullName evidence="2">NADPH:quinone reductase-like Zn-dependent oxidoreductase</fullName>
    </submittedName>
</protein>
<dbReference type="SUPFAM" id="SSF50129">
    <property type="entry name" value="GroES-like"/>
    <property type="match status" value="1"/>
</dbReference>
<dbReference type="Gene3D" id="3.90.180.10">
    <property type="entry name" value="Medium-chain alcohol dehydrogenases, catalytic domain"/>
    <property type="match status" value="1"/>
</dbReference>
<dbReference type="InterPro" id="IPR052733">
    <property type="entry name" value="Chloroplast_QOR"/>
</dbReference>
<comment type="caution">
    <text evidence="2">The sequence shown here is derived from an EMBL/GenBank/DDBJ whole genome shotgun (WGS) entry which is preliminary data.</text>
</comment>
<evidence type="ECO:0000313" key="2">
    <source>
        <dbReference type="EMBL" id="MBG6135168.1"/>
    </source>
</evidence>
<dbReference type="Gene3D" id="3.40.50.720">
    <property type="entry name" value="NAD(P)-binding Rossmann-like Domain"/>
    <property type="match status" value="1"/>
</dbReference>
<dbReference type="PANTHER" id="PTHR44013:SF1">
    <property type="entry name" value="ZINC-TYPE ALCOHOL DEHYDROGENASE-LIKE PROTEIN C16A3.02C"/>
    <property type="match status" value="1"/>
</dbReference>
<dbReference type="SMART" id="SM00829">
    <property type="entry name" value="PKS_ER"/>
    <property type="match status" value="1"/>
</dbReference>
<dbReference type="SUPFAM" id="SSF51735">
    <property type="entry name" value="NAD(P)-binding Rossmann-fold domains"/>
    <property type="match status" value="1"/>
</dbReference>
<reference evidence="2" key="1">
    <citation type="submission" date="2020-11" db="EMBL/GenBank/DDBJ databases">
        <title>Sequencing the genomes of 1000 actinobacteria strains.</title>
        <authorList>
            <person name="Klenk H.-P."/>
        </authorList>
    </citation>
    <scope>NUCLEOTIDE SEQUENCE</scope>
    <source>
        <strain evidence="2">DSM 45356</strain>
    </source>
</reference>
<dbReference type="RefSeq" id="WP_197002317.1">
    <property type="nucleotide sequence ID" value="NZ_BONS01000003.1"/>
</dbReference>
<dbReference type="Pfam" id="PF08240">
    <property type="entry name" value="ADH_N"/>
    <property type="match status" value="1"/>
</dbReference>
<name>A0A8J7G7K4_9ACTN</name>
<evidence type="ECO:0000259" key="1">
    <source>
        <dbReference type="SMART" id="SM00829"/>
    </source>
</evidence>
<dbReference type="InterPro" id="IPR020843">
    <property type="entry name" value="ER"/>
</dbReference>
<organism evidence="2 3">
    <name type="scientific">Longispora fulva</name>
    <dbReference type="NCBI Taxonomy" id="619741"/>
    <lineage>
        <taxon>Bacteria</taxon>
        <taxon>Bacillati</taxon>
        <taxon>Actinomycetota</taxon>
        <taxon>Actinomycetes</taxon>
        <taxon>Micromonosporales</taxon>
        <taxon>Micromonosporaceae</taxon>
        <taxon>Longispora</taxon>
    </lineage>
</organism>
<dbReference type="AlphaFoldDB" id="A0A8J7G7K4"/>
<keyword evidence="3" id="KW-1185">Reference proteome</keyword>
<gene>
    <name evidence="2" type="ORF">IW245_001362</name>
</gene>
<feature type="domain" description="Enoyl reductase (ER)" evidence="1">
    <location>
        <begin position="10"/>
        <end position="311"/>
    </location>
</feature>
<proteinExistence type="predicted"/>
<dbReference type="EMBL" id="JADOUF010000001">
    <property type="protein sequence ID" value="MBG6135168.1"/>
    <property type="molecule type" value="Genomic_DNA"/>
</dbReference>